<dbReference type="EMBL" id="LK022848">
    <property type="protein sequence ID" value="CDR13684.1"/>
    <property type="molecule type" value="Genomic_DNA"/>
</dbReference>
<dbReference type="RefSeq" id="WP_044578372.1">
    <property type="nucleotide sequence ID" value="NZ_BAABDR010000055.1"/>
</dbReference>
<dbReference type="HOGENOM" id="CLU_2829412_0_0_11"/>
<gene>
    <name evidence="2" type="ORF">J2Z30_001189</name>
    <name evidence="1" type="ORF">SIRAN8100</name>
</gene>
<dbReference type="EMBL" id="JAGGLR010000002">
    <property type="protein sequence ID" value="MBP2060191.1"/>
    <property type="molecule type" value="Genomic_DNA"/>
</dbReference>
<dbReference type="Proteomes" id="UP000756710">
    <property type="component" value="Unassembled WGS sequence"/>
</dbReference>
<name>A0A061A884_9ACTN</name>
<organism evidence="1">
    <name type="scientific">Streptomyces iranensis</name>
    <dbReference type="NCBI Taxonomy" id="576784"/>
    <lineage>
        <taxon>Bacteria</taxon>
        <taxon>Bacillati</taxon>
        <taxon>Actinomycetota</taxon>
        <taxon>Actinomycetes</taxon>
        <taxon>Kitasatosporales</taxon>
        <taxon>Streptomycetaceae</taxon>
        <taxon>Streptomyces</taxon>
        <taxon>Streptomyces violaceusniger group</taxon>
    </lineage>
</organism>
<evidence type="ECO:0000313" key="2">
    <source>
        <dbReference type="EMBL" id="MBP2060191.1"/>
    </source>
</evidence>
<reference evidence="2 3" key="2">
    <citation type="submission" date="2021-03" db="EMBL/GenBank/DDBJ databases">
        <title>Genomic Encyclopedia of Type Strains, Phase IV (KMG-IV): sequencing the most valuable type-strain genomes for metagenomic binning, comparative biology and taxonomic classification.</title>
        <authorList>
            <person name="Goeker M."/>
        </authorList>
    </citation>
    <scope>NUCLEOTIDE SEQUENCE [LARGE SCALE GENOMIC DNA]</scope>
    <source>
        <strain evidence="2 3">DSM 41954</strain>
    </source>
</reference>
<accession>A0A061A884</accession>
<keyword evidence="3" id="KW-1185">Reference proteome</keyword>
<protein>
    <submittedName>
        <fullName evidence="1">Uncharacterized protein</fullName>
    </submittedName>
</protein>
<reference evidence="1" key="1">
    <citation type="submission" date="2014-05" db="EMBL/GenBank/DDBJ databases">
        <authorList>
            <person name="Horn Fabian"/>
        </authorList>
    </citation>
    <scope>NUCLEOTIDE SEQUENCE</scope>
</reference>
<dbReference type="AlphaFoldDB" id="A0A061A884"/>
<proteinExistence type="predicted"/>
<dbReference type="PATRIC" id="fig|576784.4.peg.8313"/>
<evidence type="ECO:0000313" key="3">
    <source>
        <dbReference type="Proteomes" id="UP000756710"/>
    </source>
</evidence>
<evidence type="ECO:0000313" key="1">
    <source>
        <dbReference type="EMBL" id="CDR13684.1"/>
    </source>
</evidence>
<sequence length="66" mass="7244">MHGRITDELAHHEDRGVQVVVGHAPQVELNTDEPTRLRNPAGLGRQGHRRLLGFPAELTPTIGYVG</sequence>